<dbReference type="AlphaFoldDB" id="A0A1F6U6E2"/>
<dbReference type="PANTHER" id="PTHR46211">
    <property type="entry name" value="GLYCEROPHOSPHORYL DIESTER PHOSPHODIESTERASE"/>
    <property type="match status" value="1"/>
</dbReference>
<dbReference type="Proteomes" id="UP000179037">
    <property type="component" value="Unassembled WGS sequence"/>
</dbReference>
<dbReference type="STRING" id="1817768.A3A87_03840"/>
<accession>A0A1F6U6E2</accession>
<dbReference type="SUPFAM" id="SSF51695">
    <property type="entry name" value="PLC-like phosphodiesterases"/>
    <property type="match status" value="1"/>
</dbReference>
<organism evidence="2 3">
    <name type="scientific">Candidatus Muproteobacteria bacterium RIFCSPLOWO2_01_FULL_60_18</name>
    <dbReference type="NCBI Taxonomy" id="1817768"/>
    <lineage>
        <taxon>Bacteria</taxon>
        <taxon>Pseudomonadati</taxon>
        <taxon>Pseudomonadota</taxon>
        <taxon>Candidatus Muproteobacteria</taxon>
    </lineage>
</organism>
<dbReference type="EMBL" id="MFTC01000001">
    <property type="protein sequence ID" value="OGI52946.1"/>
    <property type="molecule type" value="Genomic_DNA"/>
</dbReference>
<dbReference type="Pfam" id="PF03009">
    <property type="entry name" value="GDPD"/>
    <property type="match status" value="1"/>
</dbReference>
<dbReference type="CDD" id="cd08581">
    <property type="entry name" value="GDPD_like_1"/>
    <property type="match status" value="1"/>
</dbReference>
<evidence type="ECO:0000313" key="2">
    <source>
        <dbReference type="EMBL" id="OGI52946.1"/>
    </source>
</evidence>
<comment type="caution">
    <text evidence="2">The sequence shown here is derived from an EMBL/GenBank/DDBJ whole genome shotgun (WGS) entry which is preliminary data.</text>
</comment>
<evidence type="ECO:0000259" key="1">
    <source>
        <dbReference type="PROSITE" id="PS51704"/>
    </source>
</evidence>
<feature type="domain" description="GP-PDE" evidence="1">
    <location>
        <begin position="4"/>
        <end position="241"/>
    </location>
</feature>
<dbReference type="InterPro" id="IPR030395">
    <property type="entry name" value="GP_PDE_dom"/>
</dbReference>
<dbReference type="InterPro" id="IPR017946">
    <property type="entry name" value="PLC-like_Pdiesterase_TIM-brl"/>
</dbReference>
<dbReference type="PANTHER" id="PTHR46211:SF1">
    <property type="entry name" value="GLYCEROPHOSPHODIESTER PHOSPHODIESTERASE, CYTOPLASMIC"/>
    <property type="match status" value="1"/>
</dbReference>
<dbReference type="Gene3D" id="3.20.20.190">
    <property type="entry name" value="Phosphatidylinositol (PI) phosphodiesterase"/>
    <property type="match status" value="1"/>
</dbReference>
<protein>
    <submittedName>
        <fullName evidence="2">Glycerophosphodiester phosphodiesterase</fullName>
    </submittedName>
</protein>
<name>A0A1F6U6E2_9PROT</name>
<evidence type="ECO:0000313" key="3">
    <source>
        <dbReference type="Proteomes" id="UP000179037"/>
    </source>
</evidence>
<gene>
    <name evidence="2" type="ORF">A3A87_03840</name>
</gene>
<reference evidence="2 3" key="1">
    <citation type="journal article" date="2016" name="Nat. Commun.">
        <title>Thousands of microbial genomes shed light on interconnected biogeochemical processes in an aquifer system.</title>
        <authorList>
            <person name="Anantharaman K."/>
            <person name="Brown C.T."/>
            <person name="Hug L.A."/>
            <person name="Sharon I."/>
            <person name="Castelle C.J."/>
            <person name="Probst A.J."/>
            <person name="Thomas B.C."/>
            <person name="Singh A."/>
            <person name="Wilkins M.J."/>
            <person name="Karaoz U."/>
            <person name="Brodie E.L."/>
            <person name="Williams K.H."/>
            <person name="Hubbard S.S."/>
            <person name="Banfield J.F."/>
        </authorList>
    </citation>
    <scope>NUCLEOTIDE SEQUENCE [LARGE SCALE GENOMIC DNA]</scope>
</reference>
<dbReference type="GO" id="GO:0006629">
    <property type="term" value="P:lipid metabolic process"/>
    <property type="evidence" value="ECO:0007669"/>
    <property type="project" value="InterPro"/>
</dbReference>
<proteinExistence type="predicted"/>
<sequence length="248" mass="28016">MVIPQLVAHRGYPRHYPENTLIGLEAAIAAGARFVEVDVQLSRDRVPVLFHDRDLKRLCGVRGKVHDLRYEELWGLRVAERERFGDRFKDVHITRLAELGHLLVRQPEVTAFVELKRSSIERFGIDTLLTLVRRSLKPALAQCILISYSLEALLAARRQGWSRIGAVIDQWDEHGQELIAKISPQFLFCDVDGLPREGQLQIDGTKLVIFEVADPRVALALAARGVDFIETFAVGEMLQELSRHAASP</sequence>
<dbReference type="PROSITE" id="PS51704">
    <property type="entry name" value="GP_PDE"/>
    <property type="match status" value="1"/>
</dbReference>
<dbReference type="GO" id="GO:0008081">
    <property type="term" value="F:phosphoric diester hydrolase activity"/>
    <property type="evidence" value="ECO:0007669"/>
    <property type="project" value="InterPro"/>
</dbReference>